<evidence type="ECO:0008006" key="5">
    <source>
        <dbReference type="Google" id="ProtNLM"/>
    </source>
</evidence>
<accession>A0A6C0BWW7</accession>
<proteinExistence type="predicted"/>
<dbReference type="GO" id="GO:0005524">
    <property type="term" value="F:ATP binding"/>
    <property type="evidence" value="ECO:0007669"/>
    <property type="project" value="UniProtKB-KW"/>
</dbReference>
<dbReference type="PANTHER" id="PTHR11669">
    <property type="entry name" value="REPLICATION FACTOR C / DNA POLYMERASE III GAMMA-TAU SUBUNIT"/>
    <property type="match status" value="1"/>
</dbReference>
<dbReference type="GO" id="GO:0006281">
    <property type="term" value="P:DNA repair"/>
    <property type="evidence" value="ECO:0007669"/>
    <property type="project" value="TreeGrafter"/>
</dbReference>
<sequence length="267" mass="30989">MNLSIHNPIKKTLDRFLEINKIPNIIFHGPTGGGKRTLVNKFIKDIYGNNVVAIKQCVLYVDCAHGKGIKFVREELKFFAKSHINIKITNSFKIIVMANADKLTIDAQSALRRCIELYNHTTRFFIILEDKYKLLKPILSRFCDIYIPPPVVDGKSINLNKHIIDNLSKKPNKVEKQVWLANIIGKKCNTQGQIINKSIKIYENGLSGLDIMEYIETADIDESYKWSMLLTFNKIKKEFRNEKLLIFFLLNYLYFRLDDSLENVLIM</sequence>
<keyword evidence="2" id="KW-0547">Nucleotide-binding</keyword>
<keyword evidence="3" id="KW-0067">ATP-binding</keyword>
<dbReference type="GO" id="GO:0006261">
    <property type="term" value="P:DNA-templated DNA replication"/>
    <property type="evidence" value="ECO:0007669"/>
    <property type="project" value="TreeGrafter"/>
</dbReference>
<reference evidence="4" key="1">
    <citation type="journal article" date="2020" name="Nature">
        <title>Giant virus diversity and host interactions through global metagenomics.</title>
        <authorList>
            <person name="Schulz F."/>
            <person name="Roux S."/>
            <person name="Paez-Espino D."/>
            <person name="Jungbluth S."/>
            <person name="Walsh D.A."/>
            <person name="Denef V.J."/>
            <person name="McMahon K.D."/>
            <person name="Konstantinidis K.T."/>
            <person name="Eloe-Fadrosh E.A."/>
            <person name="Kyrpides N.C."/>
            <person name="Woyke T."/>
        </authorList>
    </citation>
    <scope>NUCLEOTIDE SEQUENCE</scope>
    <source>
        <strain evidence="4">GVMAG-M-3300020166-5</strain>
    </source>
</reference>
<dbReference type="PANTHER" id="PTHR11669:SF20">
    <property type="entry name" value="REPLICATION FACTOR C SUBUNIT 4"/>
    <property type="match status" value="1"/>
</dbReference>
<dbReference type="Gene3D" id="3.40.50.300">
    <property type="entry name" value="P-loop containing nucleotide triphosphate hydrolases"/>
    <property type="match status" value="1"/>
</dbReference>
<dbReference type="GO" id="GO:0003689">
    <property type="term" value="F:DNA clamp loader activity"/>
    <property type="evidence" value="ECO:0007669"/>
    <property type="project" value="TreeGrafter"/>
</dbReference>
<protein>
    <recommendedName>
        <fullName evidence="5">Replication factor C small subunit</fullName>
    </recommendedName>
</protein>
<evidence type="ECO:0000313" key="4">
    <source>
        <dbReference type="EMBL" id="QHS96817.1"/>
    </source>
</evidence>
<name>A0A6C0BWW7_9ZZZZ</name>
<evidence type="ECO:0000256" key="1">
    <source>
        <dbReference type="ARBA" id="ARBA00022705"/>
    </source>
</evidence>
<dbReference type="CDD" id="cd00009">
    <property type="entry name" value="AAA"/>
    <property type="match status" value="1"/>
</dbReference>
<dbReference type="SUPFAM" id="SSF52540">
    <property type="entry name" value="P-loop containing nucleoside triphosphate hydrolases"/>
    <property type="match status" value="1"/>
</dbReference>
<keyword evidence="1" id="KW-0235">DNA replication</keyword>
<dbReference type="InterPro" id="IPR050238">
    <property type="entry name" value="DNA_Rep/Repair_Clamp_Loader"/>
</dbReference>
<organism evidence="4">
    <name type="scientific">viral metagenome</name>
    <dbReference type="NCBI Taxonomy" id="1070528"/>
    <lineage>
        <taxon>unclassified sequences</taxon>
        <taxon>metagenomes</taxon>
        <taxon>organismal metagenomes</taxon>
    </lineage>
</organism>
<dbReference type="AlphaFoldDB" id="A0A6C0BWW7"/>
<evidence type="ECO:0000256" key="2">
    <source>
        <dbReference type="ARBA" id="ARBA00022741"/>
    </source>
</evidence>
<dbReference type="GO" id="GO:0005663">
    <property type="term" value="C:DNA replication factor C complex"/>
    <property type="evidence" value="ECO:0007669"/>
    <property type="project" value="TreeGrafter"/>
</dbReference>
<dbReference type="InterPro" id="IPR027417">
    <property type="entry name" value="P-loop_NTPase"/>
</dbReference>
<dbReference type="EMBL" id="MN739279">
    <property type="protein sequence ID" value="QHS96817.1"/>
    <property type="molecule type" value="Genomic_DNA"/>
</dbReference>
<evidence type="ECO:0000256" key="3">
    <source>
        <dbReference type="ARBA" id="ARBA00022840"/>
    </source>
</evidence>